<name>A0A6G1I064_9PEZI</name>
<protein>
    <submittedName>
        <fullName evidence="1">Uncharacterized protein</fullName>
    </submittedName>
</protein>
<gene>
    <name evidence="1" type="ORF">EJ06DRAFT_393504</name>
</gene>
<accession>A0A6G1I064</accession>
<sequence>MSGRRKWRWRRCIPLTLAVNVDNISVAFGVRMLGAVSFDLTRSSPRVSCRWTWFDLSVCIFLRHFEFPFFADW</sequence>
<proteinExistence type="predicted"/>
<evidence type="ECO:0000313" key="1">
    <source>
        <dbReference type="EMBL" id="KAF2401467.1"/>
    </source>
</evidence>
<dbReference type="AlphaFoldDB" id="A0A6G1I064"/>
<reference evidence="1" key="1">
    <citation type="journal article" date="2020" name="Stud. Mycol.">
        <title>101 Dothideomycetes genomes: a test case for predicting lifestyles and emergence of pathogens.</title>
        <authorList>
            <person name="Haridas S."/>
            <person name="Albert R."/>
            <person name="Binder M."/>
            <person name="Bloem J."/>
            <person name="Labutti K."/>
            <person name="Salamov A."/>
            <person name="Andreopoulos B."/>
            <person name="Baker S."/>
            <person name="Barry K."/>
            <person name="Bills G."/>
            <person name="Bluhm B."/>
            <person name="Cannon C."/>
            <person name="Castanera R."/>
            <person name="Culley D."/>
            <person name="Daum C."/>
            <person name="Ezra D."/>
            <person name="Gonzalez J."/>
            <person name="Henrissat B."/>
            <person name="Kuo A."/>
            <person name="Liang C."/>
            <person name="Lipzen A."/>
            <person name="Lutzoni F."/>
            <person name="Magnuson J."/>
            <person name="Mondo S."/>
            <person name="Nolan M."/>
            <person name="Ohm R."/>
            <person name="Pangilinan J."/>
            <person name="Park H.-J."/>
            <person name="Ramirez L."/>
            <person name="Alfaro M."/>
            <person name="Sun H."/>
            <person name="Tritt A."/>
            <person name="Yoshinaga Y."/>
            <person name="Zwiers L.-H."/>
            <person name="Turgeon B."/>
            <person name="Goodwin S."/>
            <person name="Spatafora J."/>
            <person name="Crous P."/>
            <person name="Grigoriev I."/>
        </authorList>
    </citation>
    <scope>NUCLEOTIDE SEQUENCE</scope>
    <source>
        <strain evidence="1">CBS 262.69</strain>
    </source>
</reference>
<dbReference type="Proteomes" id="UP000799640">
    <property type="component" value="Unassembled WGS sequence"/>
</dbReference>
<keyword evidence="2" id="KW-1185">Reference proteome</keyword>
<dbReference type="EMBL" id="ML996693">
    <property type="protein sequence ID" value="KAF2401467.1"/>
    <property type="molecule type" value="Genomic_DNA"/>
</dbReference>
<evidence type="ECO:0000313" key="2">
    <source>
        <dbReference type="Proteomes" id="UP000799640"/>
    </source>
</evidence>
<organism evidence="1 2">
    <name type="scientific">Trichodelitschia bisporula</name>
    <dbReference type="NCBI Taxonomy" id="703511"/>
    <lineage>
        <taxon>Eukaryota</taxon>
        <taxon>Fungi</taxon>
        <taxon>Dikarya</taxon>
        <taxon>Ascomycota</taxon>
        <taxon>Pezizomycotina</taxon>
        <taxon>Dothideomycetes</taxon>
        <taxon>Dothideomycetes incertae sedis</taxon>
        <taxon>Phaeotrichales</taxon>
        <taxon>Phaeotrichaceae</taxon>
        <taxon>Trichodelitschia</taxon>
    </lineage>
</organism>